<organism evidence="2 3">
    <name type="scientific">Metabacillus niabensis</name>
    <dbReference type="NCBI Taxonomy" id="324854"/>
    <lineage>
        <taxon>Bacteria</taxon>
        <taxon>Bacillati</taxon>
        <taxon>Bacillota</taxon>
        <taxon>Bacilli</taxon>
        <taxon>Bacillales</taxon>
        <taxon>Bacillaceae</taxon>
        <taxon>Metabacillus</taxon>
    </lineage>
</organism>
<comment type="caution">
    <text evidence="2">The sequence shown here is derived from an EMBL/GenBank/DDBJ whole genome shotgun (WGS) entry which is preliminary data.</text>
</comment>
<evidence type="ECO:0000313" key="3">
    <source>
        <dbReference type="Proteomes" id="UP001232245"/>
    </source>
</evidence>
<proteinExistence type="predicted"/>
<keyword evidence="1" id="KW-0472">Membrane</keyword>
<keyword evidence="3" id="KW-1185">Reference proteome</keyword>
<protein>
    <submittedName>
        <fullName evidence="2">Uncharacterized protein</fullName>
    </submittedName>
</protein>
<name>A0ABT9YYM0_9BACI</name>
<gene>
    <name evidence="2" type="ORF">J2S02_001035</name>
</gene>
<dbReference type="Proteomes" id="UP001232245">
    <property type="component" value="Unassembled WGS sequence"/>
</dbReference>
<evidence type="ECO:0000256" key="1">
    <source>
        <dbReference type="SAM" id="Phobius"/>
    </source>
</evidence>
<keyword evidence="1" id="KW-0812">Transmembrane</keyword>
<sequence length="55" mass="6246">MKKPIQIKRGLSCIELFCFHVYLVILISLFSLSRKIAVSEATKILFNNQTADACE</sequence>
<accession>A0ABT9YYM0</accession>
<reference evidence="2 3" key="1">
    <citation type="submission" date="2023-07" db="EMBL/GenBank/DDBJ databases">
        <title>Genomic Encyclopedia of Type Strains, Phase IV (KMG-IV): sequencing the most valuable type-strain genomes for metagenomic binning, comparative biology and taxonomic classification.</title>
        <authorList>
            <person name="Goeker M."/>
        </authorList>
    </citation>
    <scope>NUCLEOTIDE SEQUENCE [LARGE SCALE GENOMIC DNA]</scope>
    <source>
        <strain evidence="2 3">DSM 17723</strain>
    </source>
</reference>
<dbReference type="EMBL" id="JAUSTZ010000002">
    <property type="protein sequence ID" value="MDQ0224706.1"/>
    <property type="molecule type" value="Genomic_DNA"/>
</dbReference>
<evidence type="ECO:0000313" key="2">
    <source>
        <dbReference type="EMBL" id="MDQ0224706.1"/>
    </source>
</evidence>
<keyword evidence="1" id="KW-1133">Transmembrane helix</keyword>
<feature type="transmembrane region" description="Helical" evidence="1">
    <location>
        <begin position="12"/>
        <end position="32"/>
    </location>
</feature>